<comment type="subcellular location">
    <subcellularLocation>
        <location evidence="2">Cytoplasm</location>
    </subcellularLocation>
    <subcellularLocation>
        <location evidence="1">Nucleus</location>
    </subcellularLocation>
</comment>
<evidence type="ECO:0000256" key="5">
    <source>
        <dbReference type="ARBA" id="ARBA00022723"/>
    </source>
</evidence>
<dbReference type="Proteomes" id="UP000683925">
    <property type="component" value="Unassembled WGS sequence"/>
</dbReference>
<keyword evidence="11" id="KW-1185">Reference proteome</keyword>
<reference evidence="10" key="1">
    <citation type="submission" date="2021-01" db="EMBL/GenBank/DDBJ databases">
        <authorList>
            <consortium name="Genoscope - CEA"/>
            <person name="William W."/>
        </authorList>
    </citation>
    <scope>NUCLEOTIDE SEQUENCE</scope>
</reference>
<accession>A0A8S1T3H8</accession>
<keyword evidence="6" id="KW-0677">Repeat</keyword>
<dbReference type="GO" id="GO:0005819">
    <property type="term" value="C:spindle"/>
    <property type="evidence" value="ECO:0007669"/>
    <property type="project" value="TreeGrafter"/>
</dbReference>
<evidence type="ECO:0000256" key="8">
    <source>
        <dbReference type="ARBA" id="ARBA00023242"/>
    </source>
</evidence>
<sequence>MSKKGIDWVSTLKKFVDSKQQRTAQEIDDETDQLFLDYIEQARKKEQEEDPSYKKIPKFFQKASVTNENQLSFRVRQEARTRFLNHKTGEILDKEDLEKLWTELKNNISPPDDKKERINYNSFLTIASLLPIKCRHFFSASTFLKFDRDEYGRIDIVAFFHSIVRKVNLFQTRIQISLYDSIGNGYLREKDLENYIFELIPTFPQLEKLDQNFYPFYVITAVRKFFFFLDSKRTGRIYIKDMLTSPILAELYELRQEKLTLEELGQNWFSKQSALKVYERYLKLDNDHNGLLSKQELSKYSWGLTDIFIDRVFEEYQTFEGEMDYKTFLDFVLAMENKKSQQAIQYFWRILNVYHKPAIDSFVINMFFRPIIQKLEHKDKFGFNVEDVKDEIFDMAKPAISTAITLTDLQNCGQGDIIISMLIDAKAFYEYDQRESGQLLEVDDYEEF</sequence>
<dbReference type="GO" id="GO:0000226">
    <property type="term" value="P:microtubule cytoskeleton organization"/>
    <property type="evidence" value="ECO:0007669"/>
    <property type="project" value="TreeGrafter"/>
</dbReference>
<keyword evidence="5" id="KW-0479">Metal-binding</keyword>
<dbReference type="PANTHER" id="PTHR12085:SF3">
    <property type="entry name" value="SERINE_THREONINE-PROTEIN PHOSPHATASE 2A REGULATORY SUBUNIT B'' SUBUNIT GAMMA"/>
    <property type="match status" value="1"/>
</dbReference>
<evidence type="ECO:0000259" key="9">
    <source>
        <dbReference type="Pfam" id="PF17958"/>
    </source>
</evidence>
<dbReference type="InterPro" id="IPR041534">
    <property type="entry name" value="EF-hand_13"/>
</dbReference>
<dbReference type="PROSITE" id="PS00018">
    <property type="entry name" value="EF_HAND_1"/>
    <property type="match status" value="1"/>
</dbReference>
<keyword evidence="4" id="KW-0963">Cytoplasm</keyword>
<dbReference type="InterPro" id="IPR039865">
    <property type="entry name" value="PPP2R3C"/>
</dbReference>
<evidence type="ECO:0000313" key="10">
    <source>
        <dbReference type="EMBL" id="CAD8146278.1"/>
    </source>
</evidence>
<evidence type="ECO:0000313" key="11">
    <source>
        <dbReference type="Proteomes" id="UP000683925"/>
    </source>
</evidence>
<dbReference type="FunFam" id="1.10.238.10:FF:000091">
    <property type="entry name" value="Serine/threonine-protein phosphatase 2A regulatory subunit B'' subunit gamma"/>
    <property type="match status" value="1"/>
</dbReference>
<dbReference type="GO" id="GO:0005737">
    <property type="term" value="C:cytoplasm"/>
    <property type="evidence" value="ECO:0007669"/>
    <property type="project" value="UniProtKB-SubCell"/>
</dbReference>
<dbReference type="OrthoDB" id="10265007at2759"/>
<organism evidence="10 11">
    <name type="scientific">Paramecium octaurelia</name>
    <dbReference type="NCBI Taxonomy" id="43137"/>
    <lineage>
        <taxon>Eukaryota</taxon>
        <taxon>Sar</taxon>
        <taxon>Alveolata</taxon>
        <taxon>Ciliophora</taxon>
        <taxon>Intramacronucleata</taxon>
        <taxon>Oligohymenophorea</taxon>
        <taxon>Peniculida</taxon>
        <taxon>Parameciidae</taxon>
        <taxon>Paramecium</taxon>
    </lineage>
</organism>
<evidence type="ECO:0000256" key="1">
    <source>
        <dbReference type="ARBA" id="ARBA00004123"/>
    </source>
</evidence>
<dbReference type="OMA" id="IHLHYYD"/>
<keyword evidence="7" id="KW-0106">Calcium</keyword>
<dbReference type="AlphaFoldDB" id="A0A8S1T3H8"/>
<proteinExistence type="predicted"/>
<gene>
    <name evidence="10" type="ORF">POCTA_138.1.T0180220</name>
</gene>
<evidence type="ECO:0000256" key="3">
    <source>
        <dbReference type="ARBA" id="ARBA00022320"/>
    </source>
</evidence>
<dbReference type="EMBL" id="CAJJDP010000018">
    <property type="protein sequence ID" value="CAD8146278.1"/>
    <property type="molecule type" value="Genomic_DNA"/>
</dbReference>
<dbReference type="FunFam" id="1.10.238.220:FF:000002">
    <property type="entry name" value="Serine/threonine-protein phosphatase 2A regulatory subunit B'' subunit gamma"/>
    <property type="match status" value="1"/>
</dbReference>
<dbReference type="GO" id="GO:0046872">
    <property type="term" value="F:metal ion binding"/>
    <property type="evidence" value="ECO:0007669"/>
    <property type="project" value="UniProtKB-KW"/>
</dbReference>
<evidence type="ECO:0000256" key="6">
    <source>
        <dbReference type="ARBA" id="ARBA00022737"/>
    </source>
</evidence>
<dbReference type="Pfam" id="PF17958">
    <property type="entry name" value="EF-hand_13"/>
    <property type="match status" value="1"/>
</dbReference>
<dbReference type="GO" id="GO:0035303">
    <property type="term" value="P:regulation of dephosphorylation"/>
    <property type="evidence" value="ECO:0007669"/>
    <property type="project" value="InterPro"/>
</dbReference>
<dbReference type="PANTHER" id="PTHR12085">
    <property type="entry name" value="SERINE/THREONINE-PROTEIN PHOSPHATASE 2A REGULATORY SUBUNIT B'' SUBUNIT GAMMA"/>
    <property type="match status" value="1"/>
</dbReference>
<evidence type="ECO:0000256" key="4">
    <source>
        <dbReference type="ARBA" id="ARBA00022490"/>
    </source>
</evidence>
<comment type="caution">
    <text evidence="10">The sequence shown here is derived from an EMBL/GenBank/DDBJ whole genome shotgun (WGS) entry which is preliminary data.</text>
</comment>
<evidence type="ECO:0000256" key="2">
    <source>
        <dbReference type="ARBA" id="ARBA00004496"/>
    </source>
</evidence>
<name>A0A8S1T3H8_PAROT</name>
<dbReference type="GO" id="GO:0005634">
    <property type="term" value="C:nucleus"/>
    <property type="evidence" value="ECO:0007669"/>
    <property type="project" value="UniProtKB-SubCell"/>
</dbReference>
<keyword evidence="8" id="KW-0539">Nucleus</keyword>
<dbReference type="InterPro" id="IPR018247">
    <property type="entry name" value="EF_Hand_1_Ca_BS"/>
</dbReference>
<dbReference type="CDD" id="cd21505">
    <property type="entry name" value="PPP2R3C"/>
    <property type="match status" value="1"/>
</dbReference>
<evidence type="ECO:0000256" key="7">
    <source>
        <dbReference type="ARBA" id="ARBA00022837"/>
    </source>
</evidence>
<dbReference type="GO" id="GO:0030865">
    <property type="term" value="P:cortical cytoskeleton organization"/>
    <property type="evidence" value="ECO:0007669"/>
    <property type="project" value="TreeGrafter"/>
</dbReference>
<protein>
    <recommendedName>
        <fullName evidence="3">Serine/threonine-protein phosphatase 2A regulatory subunit B'' subunit gamma</fullName>
    </recommendedName>
</protein>
<feature type="domain" description="PP2A regulatory subunit B'' EF-hand" evidence="9">
    <location>
        <begin position="181"/>
        <end position="257"/>
    </location>
</feature>